<organism evidence="1 2">
    <name type="scientific">Plakobranchus ocellatus</name>
    <dbReference type="NCBI Taxonomy" id="259542"/>
    <lineage>
        <taxon>Eukaryota</taxon>
        <taxon>Metazoa</taxon>
        <taxon>Spiralia</taxon>
        <taxon>Lophotrochozoa</taxon>
        <taxon>Mollusca</taxon>
        <taxon>Gastropoda</taxon>
        <taxon>Heterobranchia</taxon>
        <taxon>Euthyneura</taxon>
        <taxon>Panpulmonata</taxon>
        <taxon>Sacoglossa</taxon>
        <taxon>Placobranchoidea</taxon>
        <taxon>Plakobranchidae</taxon>
        <taxon>Plakobranchus</taxon>
    </lineage>
</organism>
<evidence type="ECO:0000313" key="2">
    <source>
        <dbReference type="Proteomes" id="UP000735302"/>
    </source>
</evidence>
<reference evidence="1 2" key="1">
    <citation type="journal article" date="2021" name="Elife">
        <title>Chloroplast acquisition without the gene transfer in kleptoplastic sea slugs, Plakobranchus ocellatus.</title>
        <authorList>
            <person name="Maeda T."/>
            <person name="Takahashi S."/>
            <person name="Yoshida T."/>
            <person name="Shimamura S."/>
            <person name="Takaki Y."/>
            <person name="Nagai Y."/>
            <person name="Toyoda A."/>
            <person name="Suzuki Y."/>
            <person name="Arimoto A."/>
            <person name="Ishii H."/>
            <person name="Satoh N."/>
            <person name="Nishiyama T."/>
            <person name="Hasebe M."/>
            <person name="Maruyama T."/>
            <person name="Minagawa J."/>
            <person name="Obokata J."/>
            <person name="Shigenobu S."/>
        </authorList>
    </citation>
    <scope>NUCLEOTIDE SEQUENCE [LARGE SCALE GENOMIC DNA]</scope>
</reference>
<comment type="caution">
    <text evidence="1">The sequence shown here is derived from an EMBL/GenBank/DDBJ whole genome shotgun (WGS) entry which is preliminary data.</text>
</comment>
<sequence>MYFGVDAEALVTRYAVQNIVAVESRSMDLKADSLTGADGDSRSRLLVYFIDAVTLDIKIRPEVGRTLSEKILENKRFLKSYPSVFQRELRATQPAWAMALRGPEINSYNNYQGCGWSSAHNPFLRLSPRCDARCSDAAGVASRNGAMSGHARNSLMAYVTGRGPPVASRFTPRLVTCFGALVAGSAFSSLPVPGLAMA</sequence>
<keyword evidence="2" id="KW-1185">Reference proteome</keyword>
<dbReference type="Proteomes" id="UP000735302">
    <property type="component" value="Unassembled WGS sequence"/>
</dbReference>
<dbReference type="AlphaFoldDB" id="A0AAV3ZT86"/>
<accession>A0AAV3ZT86</accession>
<dbReference type="EMBL" id="BLXT01002928">
    <property type="protein sequence ID" value="GFN99034.1"/>
    <property type="molecule type" value="Genomic_DNA"/>
</dbReference>
<gene>
    <name evidence="1" type="ORF">PoB_002554000</name>
</gene>
<proteinExistence type="predicted"/>
<protein>
    <submittedName>
        <fullName evidence="1">Uncharacterized protein</fullName>
    </submittedName>
</protein>
<name>A0AAV3ZT86_9GAST</name>
<evidence type="ECO:0000313" key="1">
    <source>
        <dbReference type="EMBL" id="GFN99034.1"/>
    </source>
</evidence>